<keyword evidence="12" id="KW-1185">Reference proteome</keyword>
<keyword evidence="3 8" id="KW-0479">Metal-binding</keyword>
<dbReference type="SUPFAM" id="SSF53649">
    <property type="entry name" value="Alkaline phosphatase-like"/>
    <property type="match status" value="1"/>
</dbReference>
<organism evidence="11 12">
    <name type="scientific">Agaribacter marinus</name>
    <dbReference type="NCBI Taxonomy" id="1431249"/>
    <lineage>
        <taxon>Bacteria</taxon>
        <taxon>Pseudomonadati</taxon>
        <taxon>Pseudomonadota</taxon>
        <taxon>Gammaproteobacteria</taxon>
        <taxon>Alteromonadales</taxon>
        <taxon>Alteromonadaceae</taxon>
        <taxon>Agaribacter</taxon>
    </lineage>
</organism>
<dbReference type="GO" id="GO:0046872">
    <property type="term" value="F:metal ion binding"/>
    <property type="evidence" value="ECO:0007669"/>
    <property type="project" value="UniProtKB-KW"/>
</dbReference>
<proteinExistence type="inferred from homology"/>
<feature type="binding site" evidence="8">
    <location>
        <position position="326"/>
    </location>
    <ligand>
        <name>Zn(2+)</name>
        <dbReference type="ChEBI" id="CHEBI:29105"/>
        <label>2</label>
    </ligand>
</feature>
<accession>A0AA37SZY3</accession>
<evidence type="ECO:0000256" key="9">
    <source>
        <dbReference type="RuleBase" id="RU003946"/>
    </source>
</evidence>
<evidence type="ECO:0000256" key="8">
    <source>
        <dbReference type="PIRSR" id="PIRSR601952-2"/>
    </source>
</evidence>
<feature type="binding site" evidence="8">
    <location>
        <position position="327"/>
    </location>
    <ligand>
        <name>Zn(2+)</name>
        <dbReference type="ChEBI" id="CHEBI:29105"/>
        <label>2</label>
    </ligand>
</feature>
<keyword evidence="5 8" id="KW-0862">Zinc</keyword>
<evidence type="ECO:0000256" key="2">
    <source>
        <dbReference type="ARBA" id="ARBA00022553"/>
    </source>
</evidence>
<dbReference type="Proteomes" id="UP001156601">
    <property type="component" value="Unassembled WGS sequence"/>
</dbReference>
<dbReference type="GO" id="GO:0004035">
    <property type="term" value="F:alkaline phosphatase activity"/>
    <property type="evidence" value="ECO:0007669"/>
    <property type="project" value="TreeGrafter"/>
</dbReference>
<protein>
    <submittedName>
        <fullName evidence="11">Alkaline phosphatase</fullName>
    </submittedName>
</protein>
<gene>
    <name evidence="11" type="ORF">GCM10007852_38360</name>
</gene>
<evidence type="ECO:0000313" key="12">
    <source>
        <dbReference type="Proteomes" id="UP001156601"/>
    </source>
</evidence>
<evidence type="ECO:0000256" key="7">
    <source>
        <dbReference type="PIRSR" id="PIRSR601952-1"/>
    </source>
</evidence>
<sequence length="460" mass="50124">MQIIIKGMCALSVTLPLLLAGCASNNSDAIVKKMGNELENTAIETGLPKNIIMVVADGMGPAYIPAFRYYMDNPETEDVESTVLDDILVGTARTYPAKVSGFVTDSAASATALASGVKTYNGAVGVDVNKQAVETVMHRAKRYGMKTGVVVTSSIIHATPASYMVANEYRKNYDALADSVFDTRIDDKFVADLMLGAGTLNFIREDRHIVNEFINEGFQYLDALEQLPSISNKAPVLGLFASFEMPWALDSDDPTRLTTMTSSALDYMTSDTGFFLLVEASQVDWAGHANDIAGAMAEMYDFSKTVELLRAYVEKHPDTLVVITADHSTGGLTVGASGEYRWDPIWLKGVKASPVTIASGLKTADDKTSYLQTQLGFELNNDEQNLLSLITSESPARDVESIVKRILDKRSNTGWTTDGHTAEDVYVFGVGAQIERFRGQLNNIDIATKIFELLDEKHAQ</sequence>
<dbReference type="AlphaFoldDB" id="A0AA37SZY3"/>
<feature type="binding site" evidence="8">
    <location>
        <position position="57"/>
    </location>
    <ligand>
        <name>Mg(2+)</name>
        <dbReference type="ChEBI" id="CHEBI:18420"/>
    </ligand>
</feature>
<dbReference type="InterPro" id="IPR018299">
    <property type="entry name" value="Alkaline_phosphatase_AS"/>
</dbReference>
<feature type="binding site" evidence="8">
    <location>
        <position position="420"/>
    </location>
    <ligand>
        <name>Zn(2+)</name>
        <dbReference type="ChEBI" id="CHEBI:29105"/>
        <label>2</label>
    </ligand>
</feature>
<dbReference type="Gene3D" id="3.40.720.10">
    <property type="entry name" value="Alkaline Phosphatase, subunit A"/>
    <property type="match status" value="1"/>
</dbReference>
<feature type="binding site" evidence="8">
    <location>
        <position position="57"/>
    </location>
    <ligand>
        <name>Zn(2+)</name>
        <dbReference type="ChEBI" id="CHEBI:29105"/>
        <label>2</label>
    </ligand>
</feature>
<reference evidence="11" key="2">
    <citation type="submission" date="2023-01" db="EMBL/GenBank/DDBJ databases">
        <title>Draft genome sequence of Agaribacter marinus strain NBRC 110023.</title>
        <authorList>
            <person name="Sun Q."/>
            <person name="Mori K."/>
        </authorList>
    </citation>
    <scope>NUCLEOTIDE SEQUENCE</scope>
    <source>
        <strain evidence="11">NBRC 110023</strain>
    </source>
</reference>
<comment type="caution">
    <text evidence="11">The sequence shown here is derived from an EMBL/GenBank/DDBJ whole genome shotgun (WGS) entry which is preliminary data.</text>
</comment>
<comment type="cofactor">
    <cofactor evidence="8">
        <name>Zn(2+)</name>
        <dbReference type="ChEBI" id="CHEBI:29105"/>
    </cofactor>
    <text evidence="8">Binds 2 Zn(2+) ions.</text>
</comment>
<feature type="active site" description="Phosphoserine intermediate" evidence="7">
    <location>
        <position position="106"/>
    </location>
</feature>
<evidence type="ECO:0000256" key="6">
    <source>
        <dbReference type="ARBA" id="ARBA00022842"/>
    </source>
</evidence>
<dbReference type="PANTHER" id="PTHR11596:SF5">
    <property type="entry name" value="ALKALINE PHOSPHATASE"/>
    <property type="match status" value="1"/>
</dbReference>
<keyword evidence="6 8" id="KW-0460">Magnesium</keyword>
<reference evidence="11" key="1">
    <citation type="journal article" date="2014" name="Int. J. Syst. Evol. Microbiol.">
        <title>Complete genome sequence of Corynebacterium casei LMG S-19264T (=DSM 44701T), isolated from a smear-ripened cheese.</title>
        <authorList>
            <consortium name="US DOE Joint Genome Institute (JGI-PGF)"/>
            <person name="Walter F."/>
            <person name="Albersmeier A."/>
            <person name="Kalinowski J."/>
            <person name="Ruckert C."/>
        </authorList>
    </citation>
    <scope>NUCLEOTIDE SEQUENCE</scope>
    <source>
        <strain evidence="11">NBRC 110023</strain>
    </source>
</reference>
<evidence type="ECO:0000256" key="4">
    <source>
        <dbReference type="ARBA" id="ARBA00022801"/>
    </source>
</evidence>
<keyword evidence="10" id="KW-0732">Signal</keyword>
<dbReference type="PROSITE" id="PS00123">
    <property type="entry name" value="ALKALINE_PHOSPHATASE"/>
    <property type="match status" value="1"/>
</dbReference>
<evidence type="ECO:0000313" key="11">
    <source>
        <dbReference type="EMBL" id="GLR72928.1"/>
    </source>
</evidence>
<comment type="cofactor">
    <cofactor evidence="8">
        <name>Mg(2+)</name>
        <dbReference type="ChEBI" id="CHEBI:18420"/>
    </cofactor>
    <text evidence="8">Binds 1 Mg(2+) ion.</text>
</comment>
<feature type="binding site" evidence="8">
    <location>
        <position position="288"/>
    </location>
    <ligand>
        <name>Zn(2+)</name>
        <dbReference type="ChEBI" id="CHEBI:29105"/>
        <label>2</label>
    </ligand>
</feature>
<dbReference type="PANTHER" id="PTHR11596">
    <property type="entry name" value="ALKALINE PHOSPHATASE"/>
    <property type="match status" value="1"/>
</dbReference>
<dbReference type="RefSeq" id="WP_284219349.1">
    <property type="nucleotide sequence ID" value="NZ_BSOT01000019.1"/>
</dbReference>
<feature type="binding site" evidence="8">
    <location>
        <position position="157"/>
    </location>
    <ligand>
        <name>Mg(2+)</name>
        <dbReference type="ChEBI" id="CHEBI:18420"/>
    </ligand>
</feature>
<keyword evidence="4" id="KW-0378">Hydrolase</keyword>
<evidence type="ECO:0000256" key="3">
    <source>
        <dbReference type="ARBA" id="ARBA00022723"/>
    </source>
</evidence>
<feature type="binding site" evidence="8">
    <location>
        <position position="284"/>
    </location>
    <ligand>
        <name>Zn(2+)</name>
        <dbReference type="ChEBI" id="CHEBI:29105"/>
        <label>2</label>
    </ligand>
</feature>
<name>A0AA37SZY3_9ALTE</name>
<dbReference type="PRINTS" id="PR00113">
    <property type="entry name" value="ALKPHPHTASE"/>
</dbReference>
<feature type="binding site" evidence="8">
    <location>
        <position position="159"/>
    </location>
    <ligand>
        <name>Mg(2+)</name>
        <dbReference type="ChEBI" id="CHEBI:18420"/>
    </ligand>
</feature>
<dbReference type="InterPro" id="IPR017850">
    <property type="entry name" value="Alkaline_phosphatase_core_sf"/>
</dbReference>
<evidence type="ECO:0000256" key="1">
    <source>
        <dbReference type="ARBA" id="ARBA00005984"/>
    </source>
</evidence>
<comment type="similarity">
    <text evidence="1 9">Belongs to the alkaline phosphatase family.</text>
</comment>
<evidence type="ECO:0000256" key="5">
    <source>
        <dbReference type="ARBA" id="ARBA00022833"/>
    </source>
</evidence>
<feature type="chain" id="PRO_5041309795" evidence="10">
    <location>
        <begin position="30"/>
        <end position="460"/>
    </location>
</feature>
<dbReference type="PROSITE" id="PS51257">
    <property type="entry name" value="PROKAR_LIPOPROTEIN"/>
    <property type="match status" value="1"/>
</dbReference>
<dbReference type="Gene3D" id="1.10.60.40">
    <property type="match status" value="1"/>
</dbReference>
<keyword evidence="2" id="KW-0597">Phosphoprotein</keyword>
<dbReference type="CDD" id="cd16012">
    <property type="entry name" value="ALP"/>
    <property type="match status" value="1"/>
</dbReference>
<dbReference type="InterPro" id="IPR001952">
    <property type="entry name" value="Alkaline_phosphatase"/>
</dbReference>
<evidence type="ECO:0000256" key="10">
    <source>
        <dbReference type="SAM" id="SignalP"/>
    </source>
</evidence>
<dbReference type="EMBL" id="BSOT01000019">
    <property type="protein sequence ID" value="GLR72928.1"/>
    <property type="molecule type" value="Genomic_DNA"/>
</dbReference>
<feature type="signal peptide" evidence="10">
    <location>
        <begin position="1"/>
        <end position="29"/>
    </location>
</feature>
<dbReference type="Pfam" id="PF00245">
    <property type="entry name" value="Alk_phosphatase"/>
    <property type="match status" value="1"/>
</dbReference>
<feature type="binding site" evidence="8">
    <location>
        <position position="279"/>
    </location>
    <ligand>
        <name>Mg(2+)</name>
        <dbReference type="ChEBI" id="CHEBI:18420"/>
    </ligand>
</feature>
<dbReference type="SMART" id="SM00098">
    <property type="entry name" value="alkPPc"/>
    <property type="match status" value="1"/>
</dbReference>